<accession>A0A6A1WEW4</accession>
<proteinExistence type="predicted"/>
<gene>
    <name evidence="1" type="ORF">CJ030_MR2G012889</name>
</gene>
<name>A0A6A1WEW4_9ROSI</name>
<dbReference type="AlphaFoldDB" id="A0A6A1WEW4"/>
<dbReference type="EMBL" id="RXIC02000020">
    <property type="protein sequence ID" value="KAB1223802.1"/>
    <property type="molecule type" value="Genomic_DNA"/>
</dbReference>
<organism evidence="1 2">
    <name type="scientific">Morella rubra</name>
    <name type="common">Chinese bayberry</name>
    <dbReference type="NCBI Taxonomy" id="262757"/>
    <lineage>
        <taxon>Eukaryota</taxon>
        <taxon>Viridiplantae</taxon>
        <taxon>Streptophyta</taxon>
        <taxon>Embryophyta</taxon>
        <taxon>Tracheophyta</taxon>
        <taxon>Spermatophyta</taxon>
        <taxon>Magnoliopsida</taxon>
        <taxon>eudicotyledons</taxon>
        <taxon>Gunneridae</taxon>
        <taxon>Pentapetalae</taxon>
        <taxon>rosids</taxon>
        <taxon>fabids</taxon>
        <taxon>Fagales</taxon>
        <taxon>Myricaceae</taxon>
        <taxon>Morella</taxon>
    </lineage>
</organism>
<evidence type="ECO:0000313" key="1">
    <source>
        <dbReference type="EMBL" id="KAB1223802.1"/>
    </source>
</evidence>
<comment type="caution">
    <text evidence="1">The sequence shown here is derived from an EMBL/GenBank/DDBJ whole genome shotgun (WGS) entry which is preliminary data.</text>
</comment>
<dbReference type="Proteomes" id="UP000516437">
    <property type="component" value="Chromosome 2"/>
</dbReference>
<evidence type="ECO:0000313" key="2">
    <source>
        <dbReference type="Proteomes" id="UP000516437"/>
    </source>
</evidence>
<keyword evidence="2" id="KW-1185">Reference proteome</keyword>
<protein>
    <submittedName>
        <fullName evidence="1">Uncharacterized protein</fullName>
    </submittedName>
</protein>
<reference evidence="1 2" key="1">
    <citation type="journal article" date="2019" name="Plant Biotechnol. J.">
        <title>The red bayberry genome and genetic basis of sex determination.</title>
        <authorList>
            <person name="Jia H.M."/>
            <person name="Jia H.J."/>
            <person name="Cai Q.L."/>
            <person name="Wang Y."/>
            <person name="Zhao H.B."/>
            <person name="Yang W.F."/>
            <person name="Wang G.Y."/>
            <person name="Li Y.H."/>
            <person name="Zhan D.L."/>
            <person name="Shen Y.T."/>
            <person name="Niu Q.F."/>
            <person name="Chang L."/>
            <person name="Qiu J."/>
            <person name="Zhao L."/>
            <person name="Xie H.B."/>
            <person name="Fu W.Y."/>
            <person name="Jin J."/>
            <person name="Li X.W."/>
            <person name="Jiao Y."/>
            <person name="Zhou C.C."/>
            <person name="Tu T."/>
            <person name="Chai C.Y."/>
            <person name="Gao J.L."/>
            <person name="Fan L.J."/>
            <person name="van de Weg E."/>
            <person name="Wang J.Y."/>
            <person name="Gao Z.S."/>
        </authorList>
    </citation>
    <scope>NUCLEOTIDE SEQUENCE [LARGE SCALE GENOMIC DNA]</scope>
    <source>
        <tissue evidence="1">Leaves</tissue>
    </source>
</reference>
<sequence length="174" mass="19763">MDRHCTRGNLSSPDILAAFMGLQRPIKAHPTVEMANKPDAEDIFCTFTQQNVVLFLRSVGCMDSSNEERKVPIGPICRTTLSSFEAQFRRQQQALVPIQQQEVEEPPRHSHDQERPTWADAWMVDLKGMVASASVVRRLGDPCFLYRDSDDGIATIPQYHSRHLMCDVEDVGRH</sequence>